<keyword evidence="7 8" id="KW-0472">Membrane</keyword>
<dbReference type="RefSeq" id="WP_219936551.1">
    <property type="nucleotide sequence ID" value="NZ_JAGFNY010000003.1"/>
</dbReference>
<dbReference type="PROSITE" id="PS51257">
    <property type="entry name" value="PROKAR_LIPOPROTEIN"/>
    <property type="match status" value="1"/>
</dbReference>
<evidence type="ECO:0000313" key="9">
    <source>
        <dbReference type="EMBL" id="MBW7569682.1"/>
    </source>
</evidence>
<feature type="transmembrane region" description="Helical" evidence="8">
    <location>
        <begin position="157"/>
        <end position="176"/>
    </location>
</feature>
<dbReference type="PANTHER" id="PTHR34979">
    <property type="entry name" value="INNER MEMBRANE PROTEIN YGAZ"/>
    <property type="match status" value="1"/>
</dbReference>
<keyword evidence="10" id="KW-1185">Reference proteome</keyword>
<evidence type="ECO:0000256" key="7">
    <source>
        <dbReference type="ARBA" id="ARBA00023136"/>
    </source>
</evidence>
<feature type="transmembrane region" description="Helical" evidence="8">
    <location>
        <begin position="206"/>
        <end position="223"/>
    </location>
</feature>
<evidence type="ECO:0000256" key="6">
    <source>
        <dbReference type="ARBA" id="ARBA00022989"/>
    </source>
</evidence>
<keyword evidence="3" id="KW-0813">Transport</keyword>
<protein>
    <submittedName>
        <fullName evidence="9">AzlC family ABC transporter permease</fullName>
    </submittedName>
</protein>
<evidence type="ECO:0000256" key="3">
    <source>
        <dbReference type="ARBA" id="ARBA00022448"/>
    </source>
</evidence>
<proteinExistence type="inferred from homology"/>
<accession>A0ABS7DEF5</accession>
<evidence type="ECO:0000256" key="8">
    <source>
        <dbReference type="SAM" id="Phobius"/>
    </source>
</evidence>
<dbReference type="PANTHER" id="PTHR34979:SF1">
    <property type="entry name" value="INNER MEMBRANE PROTEIN YGAZ"/>
    <property type="match status" value="1"/>
</dbReference>
<feature type="transmembrane region" description="Helical" evidence="8">
    <location>
        <begin position="68"/>
        <end position="91"/>
    </location>
</feature>
<dbReference type="Proteomes" id="UP000731465">
    <property type="component" value="Unassembled WGS sequence"/>
</dbReference>
<dbReference type="InterPro" id="IPR011606">
    <property type="entry name" value="Brnchd-chn_aa_trnsp_permease"/>
</dbReference>
<keyword evidence="5 8" id="KW-0812">Transmembrane</keyword>
<dbReference type="EMBL" id="JAGFNY010000003">
    <property type="protein sequence ID" value="MBW7569682.1"/>
    <property type="molecule type" value="Genomic_DNA"/>
</dbReference>
<keyword evidence="6 8" id="KW-1133">Transmembrane helix</keyword>
<feature type="transmembrane region" description="Helical" evidence="8">
    <location>
        <begin position="6"/>
        <end position="31"/>
    </location>
</feature>
<comment type="subcellular location">
    <subcellularLocation>
        <location evidence="1">Cell membrane</location>
        <topology evidence="1">Multi-pass membrane protein</topology>
    </subcellularLocation>
</comment>
<evidence type="ECO:0000313" key="10">
    <source>
        <dbReference type="Proteomes" id="UP000731465"/>
    </source>
</evidence>
<sequence>MNNRQLFLLGVRHSIPICLGYISVGCAYAVMAKEYGFSAFETILMSMICYSGSGQFLAVTYAQQGASLIALVVGLLLLNFRYFIMSAVVFARFKVMSNFQRAFFSHYITDEPFAIFATAKKELVSPYYFSGLVFISWLSWISGAALGLVAHDFMPPALTSSMTIALYALFVAIIIPGACMSRSMFSIICSSALFNILMTRFMDECWAVLATIVVCSLAGAFFIKDKVSDDEKQQIESKDNEGGKENGTL</sequence>
<evidence type="ECO:0000256" key="4">
    <source>
        <dbReference type="ARBA" id="ARBA00022475"/>
    </source>
</evidence>
<name>A0ABS7DEF5_9GAMM</name>
<evidence type="ECO:0000256" key="1">
    <source>
        <dbReference type="ARBA" id="ARBA00004651"/>
    </source>
</evidence>
<evidence type="ECO:0000256" key="2">
    <source>
        <dbReference type="ARBA" id="ARBA00010735"/>
    </source>
</evidence>
<keyword evidence="4" id="KW-1003">Cell membrane</keyword>
<dbReference type="Pfam" id="PF03591">
    <property type="entry name" value="AzlC"/>
    <property type="match status" value="1"/>
</dbReference>
<reference evidence="9 10" key="1">
    <citation type="submission" date="2021-03" db="EMBL/GenBank/DDBJ databases">
        <title>Succinivibrio sp. nov. isolated from feces of cow.</title>
        <authorList>
            <person name="Choi J.-Y."/>
        </authorList>
    </citation>
    <scope>NUCLEOTIDE SEQUENCE [LARGE SCALE GENOMIC DNA]</scope>
    <source>
        <strain evidence="9 10">AGMB01872</strain>
    </source>
</reference>
<comment type="caution">
    <text evidence="9">The sequence shown here is derived from an EMBL/GenBank/DDBJ whole genome shotgun (WGS) entry which is preliminary data.</text>
</comment>
<organism evidence="9 10">
    <name type="scientific">Succinivibrio faecicola</name>
    <dbReference type="NCBI Taxonomy" id="2820300"/>
    <lineage>
        <taxon>Bacteria</taxon>
        <taxon>Pseudomonadati</taxon>
        <taxon>Pseudomonadota</taxon>
        <taxon>Gammaproteobacteria</taxon>
        <taxon>Aeromonadales</taxon>
        <taxon>Succinivibrionaceae</taxon>
        <taxon>Succinivibrio</taxon>
    </lineage>
</organism>
<gene>
    <name evidence="9" type="ORF">J5V48_02110</name>
</gene>
<evidence type="ECO:0000256" key="5">
    <source>
        <dbReference type="ARBA" id="ARBA00022692"/>
    </source>
</evidence>
<comment type="similarity">
    <text evidence="2">Belongs to the AzlC family.</text>
</comment>
<feature type="transmembrane region" description="Helical" evidence="8">
    <location>
        <begin position="43"/>
        <end position="62"/>
    </location>
</feature>
<feature type="transmembrane region" description="Helical" evidence="8">
    <location>
        <begin position="127"/>
        <end position="151"/>
    </location>
</feature>